<evidence type="ECO:0000256" key="3">
    <source>
        <dbReference type="ARBA" id="ARBA00022490"/>
    </source>
</evidence>
<dbReference type="InterPro" id="IPR051385">
    <property type="entry name" value="Ceramide-binding_SVF1"/>
</dbReference>
<dbReference type="PANTHER" id="PTHR47107">
    <property type="entry name" value="SVF1-LIKE PROTEIN YDR222W-RELATED"/>
    <property type="match status" value="1"/>
</dbReference>
<dbReference type="AlphaFoldDB" id="A0A9P6AZK9"/>
<dbReference type="GO" id="GO:0006979">
    <property type="term" value="P:response to oxidative stress"/>
    <property type="evidence" value="ECO:0007669"/>
    <property type="project" value="InterPro"/>
</dbReference>
<comment type="subcellular location">
    <subcellularLocation>
        <location evidence="1">Cytoplasm</location>
    </subcellularLocation>
</comment>
<dbReference type="InterPro" id="IPR013931">
    <property type="entry name" value="Svf1-like_N"/>
</dbReference>
<sequence length="424" mass="46321">MFGSLFNGPAGHHAPNFHSVVKPDIVPTELFGELEPKDIEWTIGSGFIAETQTWYHSLKDGTFLLCQIIHSSVGMWYPTIQFTCKIVDPKSQEKTWKSLNVTNFATPPPPNSLRTFDKRSSKSDQFTVLHKETPSDAHQSWDDLQIFLTVSRPKGVPGFKLGRGPRGGFSYFGKDIEHPDGYVVHRFWPRTHCAGHVIRKGKAIEANGTGMFVHAIQGMRPNLVAARWNFADFQSDELGGTSAIQMEFTTTDAHGHKGSGSGGVRVNVGCVVIAEKLVAVTGETIWSDQPVTEDATVKSRAVHLQPEYDPDTEYKVPANLRFEWAGPSVSSIAKGDVKAVLDVDVGGRAAPKGLVEKVDVLAEIPFVLKAFVNYVAGTKPYVYQWLNPTSLVVTAPAALIDGTGEGEKTISIPGVLFNEATFIS</sequence>
<dbReference type="Pfam" id="PF17187">
    <property type="entry name" value="Svf1_C"/>
    <property type="match status" value="1"/>
</dbReference>
<dbReference type="Pfam" id="PF08622">
    <property type="entry name" value="Svf1"/>
    <property type="match status" value="1"/>
</dbReference>
<dbReference type="EMBL" id="MU128955">
    <property type="protein sequence ID" value="KAF9514939.1"/>
    <property type="molecule type" value="Genomic_DNA"/>
</dbReference>
<proteinExistence type="inferred from homology"/>
<comment type="caution">
    <text evidence="6">The sequence shown here is derived from an EMBL/GenBank/DDBJ whole genome shotgun (WGS) entry which is preliminary data.</text>
</comment>
<name>A0A9P6AZK9_9AGAM</name>
<accession>A0A9P6AZK9</accession>
<evidence type="ECO:0000259" key="4">
    <source>
        <dbReference type="Pfam" id="PF08622"/>
    </source>
</evidence>
<organism evidence="6 7">
    <name type="scientific">Hydnum rufescens UP504</name>
    <dbReference type="NCBI Taxonomy" id="1448309"/>
    <lineage>
        <taxon>Eukaryota</taxon>
        <taxon>Fungi</taxon>
        <taxon>Dikarya</taxon>
        <taxon>Basidiomycota</taxon>
        <taxon>Agaricomycotina</taxon>
        <taxon>Agaricomycetes</taxon>
        <taxon>Cantharellales</taxon>
        <taxon>Hydnaceae</taxon>
        <taxon>Hydnum</taxon>
    </lineage>
</organism>
<protein>
    <recommendedName>
        <fullName evidence="8">Survival factor 1</fullName>
    </recommendedName>
</protein>
<dbReference type="GO" id="GO:0005737">
    <property type="term" value="C:cytoplasm"/>
    <property type="evidence" value="ECO:0007669"/>
    <property type="project" value="UniProtKB-SubCell"/>
</dbReference>
<feature type="domain" description="Svf1-like N-terminal" evidence="4">
    <location>
        <begin position="50"/>
        <end position="217"/>
    </location>
</feature>
<dbReference type="OrthoDB" id="2590239at2759"/>
<dbReference type="PANTHER" id="PTHR47107:SF1">
    <property type="entry name" value="CERAMIDE-BINDING PROTEIN SVF1-RELATED"/>
    <property type="match status" value="1"/>
</dbReference>
<evidence type="ECO:0000313" key="6">
    <source>
        <dbReference type="EMBL" id="KAF9514939.1"/>
    </source>
</evidence>
<keyword evidence="3" id="KW-0963">Cytoplasm</keyword>
<dbReference type="SUPFAM" id="SSF159245">
    <property type="entry name" value="AttH-like"/>
    <property type="match status" value="1"/>
</dbReference>
<keyword evidence="7" id="KW-1185">Reference proteome</keyword>
<dbReference type="Proteomes" id="UP000886523">
    <property type="component" value="Unassembled WGS sequence"/>
</dbReference>
<evidence type="ECO:0008006" key="8">
    <source>
        <dbReference type="Google" id="ProtNLM"/>
    </source>
</evidence>
<evidence type="ECO:0000256" key="2">
    <source>
        <dbReference type="ARBA" id="ARBA00009069"/>
    </source>
</evidence>
<evidence type="ECO:0000256" key="1">
    <source>
        <dbReference type="ARBA" id="ARBA00004496"/>
    </source>
</evidence>
<evidence type="ECO:0000313" key="7">
    <source>
        <dbReference type="Proteomes" id="UP000886523"/>
    </source>
</evidence>
<dbReference type="InterPro" id="IPR033394">
    <property type="entry name" value="Svf1-like_C"/>
</dbReference>
<feature type="domain" description="Svf1-like C-terminal" evidence="5">
    <location>
        <begin position="219"/>
        <end position="424"/>
    </location>
</feature>
<reference evidence="6" key="1">
    <citation type="journal article" date="2020" name="Nat. Commun.">
        <title>Large-scale genome sequencing of mycorrhizal fungi provides insights into the early evolution of symbiotic traits.</title>
        <authorList>
            <person name="Miyauchi S."/>
            <person name="Kiss E."/>
            <person name="Kuo A."/>
            <person name="Drula E."/>
            <person name="Kohler A."/>
            <person name="Sanchez-Garcia M."/>
            <person name="Morin E."/>
            <person name="Andreopoulos B."/>
            <person name="Barry K.W."/>
            <person name="Bonito G."/>
            <person name="Buee M."/>
            <person name="Carver A."/>
            <person name="Chen C."/>
            <person name="Cichocki N."/>
            <person name="Clum A."/>
            <person name="Culley D."/>
            <person name="Crous P.W."/>
            <person name="Fauchery L."/>
            <person name="Girlanda M."/>
            <person name="Hayes R.D."/>
            <person name="Keri Z."/>
            <person name="LaButti K."/>
            <person name="Lipzen A."/>
            <person name="Lombard V."/>
            <person name="Magnuson J."/>
            <person name="Maillard F."/>
            <person name="Murat C."/>
            <person name="Nolan M."/>
            <person name="Ohm R.A."/>
            <person name="Pangilinan J."/>
            <person name="Pereira M.F."/>
            <person name="Perotto S."/>
            <person name="Peter M."/>
            <person name="Pfister S."/>
            <person name="Riley R."/>
            <person name="Sitrit Y."/>
            <person name="Stielow J.B."/>
            <person name="Szollosi G."/>
            <person name="Zifcakova L."/>
            <person name="Stursova M."/>
            <person name="Spatafora J.W."/>
            <person name="Tedersoo L."/>
            <person name="Vaario L.M."/>
            <person name="Yamada A."/>
            <person name="Yan M."/>
            <person name="Wang P."/>
            <person name="Xu J."/>
            <person name="Bruns T."/>
            <person name="Baldrian P."/>
            <person name="Vilgalys R."/>
            <person name="Dunand C."/>
            <person name="Henrissat B."/>
            <person name="Grigoriev I.V."/>
            <person name="Hibbett D."/>
            <person name="Nagy L.G."/>
            <person name="Martin F.M."/>
        </authorList>
    </citation>
    <scope>NUCLEOTIDE SEQUENCE</scope>
    <source>
        <strain evidence="6">UP504</strain>
    </source>
</reference>
<comment type="similarity">
    <text evidence="2">Belongs to the SVF1 family.</text>
</comment>
<gene>
    <name evidence="6" type="ORF">BS47DRAFT_1381738</name>
</gene>
<evidence type="ECO:0000259" key="5">
    <source>
        <dbReference type="Pfam" id="PF17187"/>
    </source>
</evidence>